<organism evidence="2 3">
    <name type="scientific">Chryseobacterium defluvii</name>
    <dbReference type="NCBI Taxonomy" id="160396"/>
    <lineage>
        <taxon>Bacteria</taxon>
        <taxon>Pseudomonadati</taxon>
        <taxon>Bacteroidota</taxon>
        <taxon>Flavobacteriia</taxon>
        <taxon>Flavobacteriales</taxon>
        <taxon>Weeksellaceae</taxon>
        <taxon>Chryseobacterium group</taxon>
        <taxon>Chryseobacterium</taxon>
    </lineage>
</organism>
<evidence type="ECO:0008006" key="4">
    <source>
        <dbReference type="Google" id="ProtNLM"/>
    </source>
</evidence>
<evidence type="ECO:0000313" key="2">
    <source>
        <dbReference type="EMBL" id="MBB4807370.1"/>
    </source>
</evidence>
<keyword evidence="1" id="KW-0472">Membrane</keyword>
<keyword evidence="3" id="KW-1185">Reference proteome</keyword>
<protein>
    <recommendedName>
        <fullName evidence="4">DUF3667 domain-containing protein</fullName>
    </recommendedName>
</protein>
<accession>A0A840KIQ2</accession>
<gene>
    <name evidence="2" type="ORF">HNP38_002674</name>
</gene>
<feature type="transmembrane region" description="Helical" evidence="1">
    <location>
        <begin position="121"/>
        <end position="141"/>
    </location>
</feature>
<reference evidence="2 3" key="1">
    <citation type="submission" date="2020-08" db="EMBL/GenBank/DDBJ databases">
        <title>Functional genomics of gut bacteria from endangered species of beetles.</title>
        <authorList>
            <person name="Carlos-Shanley C."/>
        </authorList>
    </citation>
    <scope>NUCLEOTIDE SEQUENCE [LARGE SCALE GENOMIC DNA]</scope>
    <source>
        <strain evidence="2 3">S00151</strain>
    </source>
</reference>
<dbReference type="InterPro" id="IPR022134">
    <property type="entry name" value="DUF3667"/>
</dbReference>
<dbReference type="AlphaFoldDB" id="A0A840KIQ2"/>
<sequence>MNGKCLNCNTTTENNFCSVCGQKTSTHRFSLKHFILHDFIHGVFHLDKGFLFTVKELFIRPGHSTREYIQGKRVKHFNYFTLLLIIIAVTHFIGSYEKVKMIDIVENKKNFEGFTKVTKEYAKLIALSWVPFYAFASYILFKKSKQNYSEHLVQTMYMIAGILMINYIFPIVTIFCSNIKALQYVSVFTELLKLGYFFWFYYQYFSAFNYKKVDLIIRCIVIVCIILFITGIIAKVVNKIGLMYFH</sequence>
<feature type="transmembrane region" description="Helical" evidence="1">
    <location>
        <begin position="215"/>
        <end position="237"/>
    </location>
</feature>
<dbReference type="RefSeq" id="WP_184190218.1">
    <property type="nucleotide sequence ID" value="NZ_JACHLE010000003.1"/>
</dbReference>
<feature type="transmembrane region" description="Helical" evidence="1">
    <location>
        <begin position="153"/>
        <end position="175"/>
    </location>
</feature>
<keyword evidence="1" id="KW-1133">Transmembrane helix</keyword>
<feature type="transmembrane region" description="Helical" evidence="1">
    <location>
        <begin position="76"/>
        <end position="94"/>
    </location>
</feature>
<comment type="caution">
    <text evidence="2">The sequence shown here is derived from an EMBL/GenBank/DDBJ whole genome shotgun (WGS) entry which is preliminary data.</text>
</comment>
<feature type="transmembrane region" description="Helical" evidence="1">
    <location>
        <begin position="181"/>
        <end position="203"/>
    </location>
</feature>
<proteinExistence type="predicted"/>
<dbReference type="Pfam" id="PF12412">
    <property type="entry name" value="DUF3667"/>
    <property type="match status" value="1"/>
</dbReference>
<dbReference type="Proteomes" id="UP000592180">
    <property type="component" value="Unassembled WGS sequence"/>
</dbReference>
<evidence type="ECO:0000313" key="3">
    <source>
        <dbReference type="Proteomes" id="UP000592180"/>
    </source>
</evidence>
<name>A0A840KIQ2_9FLAO</name>
<evidence type="ECO:0000256" key="1">
    <source>
        <dbReference type="SAM" id="Phobius"/>
    </source>
</evidence>
<keyword evidence="1" id="KW-0812">Transmembrane</keyword>
<dbReference type="EMBL" id="JACHLE010000003">
    <property type="protein sequence ID" value="MBB4807370.1"/>
    <property type="molecule type" value="Genomic_DNA"/>
</dbReference>